<name>A0ABU9VU89_9CLOT</name>
<accession>A0ABU9VU89</accession>
<keyword evidence="2" id="KW-1185">Reference proteome</keyword>
<protein>
    <submittedName>
        <fullName evidence="1">Uncharacterized protein</fullName>
    </submittedName>
</protein>
<sequence>MTRPKRIIPPVSEFQRSQPQQAFENLCDRRINQAQLAVALLQQASLLKLQQQRSFD</sequence>
<reference evidence="1 2" key="1">
    <citation type="submission" date="2024-04" db="EMBL/GenBank/DDBJ databases">
        <title>Genome sequencing and metabolic network reconstruction of aminoacids and betaine degradation by Anoxynatronum sibiricum.</title>
        <authorList>
            <person name="Detkova E.N."/>
            <person name="Boltjanskaja Y.V."/>
            <person name="Mardanov A.V."/>
            <person name="Kevbrin V."/>
        </authorList>
    </citation>
    <scope>NUCLEOTIDE SEQUENCE [LARGE SCALE GENOMIC DNA]</scope>
    <source>
        <strain evidence="1 2">Z-7981</strain>
    </source>
</reference>
<proteinExistence type="predicted"/>
<evidence type="ECO:0000313" key="2">
    <source>
        <dbReference type="Proteomes" id="UP001407405"/>
    </source>
</evidence>
<evidence type="ECO:0000313" key="1">
    <source>
        <dbReference type="EMBL" id="MEN1760741.1"/>
    </source>
</evidence>
<dbReference type="Proteomes" id="UP001407405">
    <property type="component" value="Unassembled WGS sequence"/>
</dbReference>
<dbReference type="EMBL" id="JBCITM010000008">
    <property type="protein sequence ID" value="MEN1760741.1"/>
    <property type="molecule type" value="Genomic_DNA"/>
</dbReference>
<organism evidence="1 2">
    <name type="scientific">Anoxynatronum sibiricum</name>
    <dbReference type="NCBI Taxonomy" id="210623"/>
    <lineage>
        <taxon>Bacteria</taxon>
        <taxon>Bacillati</taxon>
        <taxon>Bacillota</taxon>
        <taxon>Clostridia</taxon>
        <taxon>Eubacteriales</taxon>
        <taxon>Clostridiaceae</taxon>
        <taxon>Anoxynatronum</taxon>
    </lineage>
</organism>
<gene>
    <name evidence="1" type="ORF">AAIG11_09665</name>
</gene>
<dbReference type="RefSeq" id="WP_343186062.1">
    <property type="nucleotide sequence ID" value="NZ_JBCITM010000008.1"/>
</dbReference>
<comment type="caution">
    <text evidence="1">The sequence shown here is derived from an EMBL/GenBank/DDBJ whole genome shotgun (WGS) entry which is preliminary data.</text>
</comment>